<dbReference type="PANTHER" id="PTHR40763">
    <property type="entry name" value="MEMBRANE PROTEIN-RELATED"/>
    <property type="match status" value="1"/>
</dbReference>
<keyword evidence="1" id="KW-0812">Transmembrane</keyword>
<gene>
    <name evidence="3" type="ORF">SAMN05444412_10466</name>
</gene>
<feature type="transmembrane region" description="Helical" evidence="1">
    <location>
        <begin position="62"/>
        <end position="80"/>
    </location>
</feature>
<feature type="transmembrane region" description="Helical" evidence="1">
    <location>
        <begin position="86"/>
        <end position="105"/>
    </location>
</feature>
<feature type="transmembrane region" description="Helical" evidence="1">
    <location>
        <begin position="35"/>
        <end position="55"/>
    </location>
</feature>
<keyword evidence="1" id="KW-0472">Membrane</keyword>
<organism evidence="3 4">
    <name type="scientific">Rhodonellum ikkaensis</name>
    <dbReference type="NCBI Taxonomy" id="336829"/>
    <lineage>
        <taxon>Bacteria</taxon>
        <taxon>Pseudomonadati</taxon>
        <taxon>Bacteroidota</taxon>
        <taxon>Cytophagia</taxon>
        <taxon>Cytophagales</taxon>
        <taxon>Cytophagaceae</taxon>
        <taxon>Rhodonellum</taxon>
    </lineage>
</organism>
<keyword evidence="4" id="KW-1185">Reference proteome</keyword>
<feature type="domain" description="LiaF transmembrane" evidence="2">
    <location>
        <begin position="15"/>
        <end position="109"/>
    </location>
</feature>
<reference evidence="3 4" key="1">
    <citation type="submission" date="2016-10" db="EMBL/GenBank/DDBJ databases">
        <authorList>
            <person name="Varghese N."/>
            <person name="Submissions S."/>
        </authorList>
    </citation>
    <scope>NUCLEOTIDE SEQUENCE [LARGE SCALE GENOMIC DNA]</scope>
    <source>
        <strain evidence="3 4">DSM 17997</strain>
    </source>
</reference>
<sequence>MNRKKAQNDNGNLTIGLIILVIGAVLLFRKMGVFIPGWILSWPMIFIAIGVITLIKHNFKSGFGIFMLLFGSFFLVKRELNLPVEIEQYILPVGLIFLGLFIILSRRTNSMTNWKEWNGLEQSLEKNAFNSAGILTPDDPNAINSLDLDVDGGDVVNSQAMFCGIQKRVLSKKFKGGKLSAIFGGTDIDLSQADLTGPAVLDVEVAFGGIKLIVPPHWDIQINVTNMFAGVEDKRMYPQTKTDGTKILRIKGTIFFGGLEIKSF</sequence>
<comment type="caution">
    <text evidence="3">The sequence shown here is derived from an EMBL/GenBank/DDBJ whole genome shotgun (WGS) entry which is preliminary data.</text>
</comment>
<evidence type="ECO:0000256" key="1">
    <source>
        <dbReference type="SAM" id="Phobius"/>
    </source>
</evidence>
<keyword evidence="1" id="KW-1133">Transmembrane helix</keyword>
<dbReference type="Pfam" id="PF22570">
    <property type="entry name" value="LiaF-TM"/>
    <property type="match status" value="1"/>
</dbReference>
<evidence type="ECO:0000259" key="2">
    <source>
        <dbReference type="Pfam" id="PF22570"/>
    </source>
</evidence>
<dbReference type="EMBL" id="FNQC01000004">
    <property type="protein sequence ID" value="SDY96205.1"/>
    <property type="molecule type" value="Genomic_DNA"/>
</dbReference>
<accession>A0A1H3P5X2</accession>
<dbReference type="Proteomes" id="UP000199663">
    <property type="component" value="Unassembled WGS sequence"/>
</dbReference>
<dbReference type="InterPro" id="IPR054331">
    <property type="entry name" value="LiaF_TM"/>
</dbReference>
<proteinExistence type="predicted"/>
<dbReference type="RefSeq" id="WP_019599836.1">
    <property type="nucleotide sequence ID" value="NZ_FNQC01000004.1"/>
</dbReference>
<name>A0A1H3P5X2_9BACT</name>
<evidence type="ECO:0000313" key="3">
    <source>
        <dbReference type="EMBL" id="SDY96205.1"/>
    </source>
</evidence>
<evidence type="ECO:0000313" key="4">
    <source>
        <dbReference type="Proteomes" id="UP000199663"/>
    </source>
</evidence>
<protein>
    <submittedName>
        <fullName evidence="3">Cell wall-active antibiotics response 4TMS YvqF</fullName>
    </submittedName>
</protein>
<dbReference type="PANTHER" id="PTHR40763:SF5">
    <property type="entry name" value="MEMBRANE PROTEIN"/>
    <property type="match status" value="1"/>
</dbReference>
<feature type="transmembrane region" description="Helical" evidence="1">
    <location>
        <begin position="12"/>
        <end position="29"/>
    </location>
</feature>